<name>A0A5J5IMR8_9BACT</name>
<evidence type="ECO:0000259" key="1">
    <source>
        <dbReference type="Pfam" id="PF13443"/>
    </source>
</evidence>
<dbReference type="GO" id="GO:0003677">
    <property type="term" value="F:DNA binding"/>
    <property type="evidence" value="ECO:0007669"/>
    <property type="project" value="InterPro"/>
</dbReference>
<dbReference type="Proteomes" id="UP000326903">
    <property type="component" value="Unassembled WGS sequence"/>
</dbReference>
<dbReference type="InterPro" id="IPR010982">
    <property type="entry name" value="Lambda_DNA-bd_dom_sf"/>
</dbReference>
<evidence type="ECO:0000313" key="2">
    <source>
        <dbReference type="EMBL" id="KAA9040832.1"/>
    </source>
</evidence>
<reference evidence="2 3" key="1">
    <citation type="submission" date="2019-09" db="EMBL/GenBank/DDBJ databases">
        <title>Draft genome sequence of Ginsengibacter sp. BR5-29.</title>
        <authorList>
            <person name="Im W.-T."/>
        </authorList>
    </citation>
    <scope>NUCLEOTIDE SEQUENCE [LARGE SCALE GENOMIC DNA]</scope>
    <source>
        <strain evidence="2 3">BR5-29</strain>
    </source>
</reference>
<keyword evidence="3" id="KW-1185">Reference proteome</keyword>
<evidence type="ECO:0000313" key="3">
    <source>
        <dbReference type="Proteomes" id="UP000326903"/>
    </source>
</evidence>
<feature type="domain" description="HTH cro/C1-type" evidence="1">
    <location>
        <begin position="26"/>
        <end position="78"/>
    </location>
</feature>
<dbReference type="Gene3D" id="1.10.260.40">
    <property type="entry name" value="lambda repressor-like DNA-binding domains"/>
    <property type="match status" value="1"/>
</dbReference>
<organism evidence="2 3">
    <name type="scientific">Ginsengibacter hankyongi</name>
    <dbReference type="NCBI Taxonomy" id="2607284"/>
    <lineage>
        <taxon>Bacteria</taxon>
        <taxon>Pseudomonadati</taxon>
        <taxon>Bacteroidota</taxon>
        <taxon>Chitinophagia</taxon>
        <taxon>Chitinophagales</taxon>
        <taxon>Chitinophagaceae</taxon>
        <taxon>Ginsengibacter</taxon>
    </lineage>
</organism>
<protein>
    <submittedName>
        <fullName evidence="2">Helix-turn-helix domain-containing protein</fullName>
    </submittedName>
</protein>
<dbReference type="Pfam" id="PF13443">
    <property type="entry name" value="HTH_26"/>
    <property type="match status" value="1"/>
</dbReference>
<accession>A0A5J5IMR8</accession>
<dbReference type="AlphaFoldDB" id="A0A5J5IMR8"/>
<proteinExistence type="predicted"/>
<sequence length="79" mass="9569">MKALSFVINQYITDNWFRDYKYPDGKFKYTEFAKAHYIEEKIARKIVNQKDYAMALETLEKICSSRDITLEEFFKLIKK</sequence>
<comment type="caution">
    <text evidence="2">The sequence shown here is derived from an EMBL/GenBank/DDBJ whole genome shotgun (WGS) entry which is preliminary data.</text>
</comment>
<dbReference type="RefSeq" id="WP_150412920.1">
    <property type="nucleotide sequence ID" value="NZ_VYQF01000001.1"/>
</dbReference>
<gene>
    <name evidence="2" type="ORF">FW778_01975</name>
</gene>
<dbReference type="EMBL" id="VYQF01000001">
    <property type="protein sequence ID" value="KAA9040832.1"/>
    <property type="molecule type" value="Genomic_DNA"/>
</dbReference>
<dbReference type="InterPro" id="IPR001387">
    <property type="entry name" value="Cro/C1-type_HTH"/>
</dbReference>